<feature type="region of interest" description="Disordered" evidence="1">
    <location>
        <begin position="1"/>
        <end position="25"/>
    </location>
</feature>
<accession>A0A4U6T1A6</accession>
<reference evidence="2" key="1">
    <citation type="submission" date="2019-03" db="EMBL/GenBank/DDBJ databases">
        <title>WGS assembly of Setaria viridis.</title>
        <authorList>
            <person name="Huang P."/>
            <person name="Jenkins J."/>
            <person name="Grimwood J."/>
            <person name="Barry K."/>
            <person name="Healey A."/>
            <person name="Mamidi S."/>
            <person name="Sreedasyam A."/>
            <person name="Shu S."/>
            <person name="Feldman M."/>
            <person name="Wu J."/>
            <person name="Yu Y."/>
            <person name="Chen C."/>
            <person name="Johnson J."/>
            <person name="Rokhsar D."/>
            <person name="Baxter I."/>
            <person name="Schmutz J."/>
            <person name="Brutnell T."/>
            <person name="Kellogg E."/>
        </authorList>
    </citation>
    <scope>NUCLEOTIDE SEQUENCE [LARGE SCALE GENOMIC DNA]</scope>
</reference>
<organism evidence="2 3">
    <name type="scientific">Setaria viridis</name>
    <name type="common">Green bristlegrass</name>
    <name type="synonym">Setaria italica subsp. viridis</name>
    <dbReference type="NCBI Taxonomy" id="4556"/>
    <lineage>
        <taxon>Eukaryota</taxon>
        <taxon>Viridiplantae</taxon>
        <taxon>Streptophyta</taxon>
        <taxon>Embryophyta</taxon>
        <taxon>Tracheophyta</taxon>
        <taxon>Spermatophyta</taxon>
        <taxon>Magnoliopsida</taxon>
        <taxon>Liliopsida</taxon>
        <taxon>Poales</taxon>
        <taxon>Poaceae</taxon>
        <taxon>PACMAD clade</taxon>
        <taxon>Panicoideae</taxon>
        <taxon>Panicodae</taxon>
        <taxon>Paniceae</taxon>
        <taxon>Cenchrinae</taxon>
        <taxon>Setaria</taxon>
    </lineage>
</organism>
<feature type="region of interest" description="Disordered" evidence="1">
    <location>
        <begin position="194"/>
        <end position="213"/>
    </location>
</feature>
<evidence type="ECO:0000313" key="2">
    <source>
        <dbReference type="EMBL" id="TKV95327.1"/>
    </source>
</evidence>
<dbReference type="Gramene" id="TKV95327">
    <property type="protein sequence ID" value="TKV95327"/>
    <property type="gene ID" value="SEVIR_9G356301v2"/>
</dbReference>
<dbReference type="Proteomes" id="UP000298652">
    <property type="component" value="Chromosome 9"/>
</dbReference>
<evidence type="ECO:0000313" key="3">
    <source>
        <dbReference type="Proteomes" id="UP000298652"/>
    </source>
</evidence>
<evidence type="ECO:0000256" key="1">
    <source>
        <dbReference type="SAM" id="MobiDB-lite"/>
    </source>
</evidence>
<feature type="compositionally biased region" description="Basic and acidic residues" evidence="1">
    <location>
        <begin position="72"/>
        <end position="85"/>
    </location>
</feature>
<dbReference type="AlphaFoldDB" id="A0A4U6T1A6"/>
<protein>
    <submittedName>
        <fullName evidence="2">Uncharacterized protein</fullName>
    </submittedName>
</protein>
<feature type="region of interest" description="Disordered" evidence="1">
    <location>
        <begin position="44"/>
        <end position="184"/>
    </location>
</feature>
<dbReference type="EMBL" id="CM016560">
    <property type="protein sequence ID" value="TKV95327.1"/>
    <property type="molecule type" value="Genomic_DNA"/>
</dbReference>
<gene>
    <name evidence="2" type="ORF">SEVIR_9G356301v2</name>
</gene>
<keyword evidence="3" id="KW-1185">Reference proteome</keyword>
<sequence length="278" mass="29203">MTHLAQATHGSPARTASGGHGEEVSGVLDRVHLAVVERDVREPPPRVVAADHPGIRVGAAHRDLAEPPVADDGGHDLARAHDHLAHGRRPAGGSPVVRDAAPRERSPFFVTTKRTQDRPGSRTVSPENGFASRYPSPPWPSPSPLKISQSSQEPWYPAASGKRSAADPGKPKNVPSGSASHGSIGRAWCPVAARHGRQTAAKRTRSTWDGRRRRTAAATLDGRLDDHGDDAGLSVSRAHGHAARARAAAASRRCVMGLALPPAARSAGSGGLIDRANY</sequence>
<proteinExistence type="predicted"/>
<name>A0A4U6T1A6_SETVI</name>